<feature type="transmembrane region" description="Helical" evidence="10">
    <location>
        <begin position="50"/>
        <end position="75"/>
    </location>
</feature>
<comment type="subcellular location">
    <subcellularLocation>
        <location evidence="1">Cell membrane</location>
        <topology evidence="1">Multi-pass membrane protein</topology>
    </subcellularLocation>
</comment>
<keyword evidence="5" id="KW-0297">G-protein coupled receptor</keyword>
<dbReference type="PANTHER" id="PTHR24246">
    <property type="entry name" value="OLFACTORY RECEPTOR AND ADENOSINE RECEPTOR"/>
    <property type="match status" value="1"/>
</dbReference>
<dbReference type="AlphaFoldDB" id="A0A6P8H9R3"/>
<keyword evidence="9" id="KW-0807">Transducer</keyword>
<evidence type="ECO:0000256" key="5">
    <source>
        <dbReference type="ARBA" id="ARBA00023040"/>
    </source>
</evidence>
<accession>A0A6P8H9R3</accession>
<protein>
    <submittedName>
        <fullName evidence="13">Melanopsin-like</fullName>
    </submittedName>
</protein>
<keyword evidence="2" id="KW-1003">Cell membrane</keyword>
<dbReference type="PROSITE" id="PS50262">
    <property type="entry name" value="G_PROTEIN_RECEP_F1_2"/>
    <property type="match status" value="1"/>
</dbReference>
<keyword evidence="6 10" id="KW-0472">Membrane</keyword>
<dbReference type="InParanoid" id="A0A6P8H9R3"/>
<organism evidence="12 13">
    <name type="scientific">Actinia tenebrosa</name>
    <name type="common">Australian red waratah sea anemone</name>
    <dbReference type="NCBI Taxonomy" id="6105"/>
    <lineage>
        <taxon>Eukaryota</taxon>
        <taxon>Metazoa</taxon>
        <taxon>Cnidaria</taxon>
        <taxon>Anthozoa</taxon>
        <taxon>Hexacorallia</taxon>
        <taxon>Actiniaria</taxon>
        <taxon>Actiniidae</taxon>
        <taxon>Actinia</taxon>
    </lineage>
</organism>
<dbReference type="GO" id="GO:0005886">
    <property type="term" value="C:plasma membrane"/>
    <property type="evidence" value="ECO:0007669"/>
    <property type="project" value="UniProtKB-SubCell"/>
</dbReference>
<evidence type="ECO:0000256" key="2">
    <source>
        <dbReference type="ARBA" id="ARBA00022475"/>
    </source>
</evidence>
<dbReference type="InterPro" id="IPR017452">
    <property type="entry name" value="GPCR_Rhodpsn_7TM"/>
</dbReference>
<evidence type="ECO:0000256" key="9">
    <source>
        <dbReference type="ARBA" id="ARBA00023224"/>
    </source>
</evidence>
<keyword evidence="3 10" id="KW-0812">Transmembrane</keyword>
<keyword evidence="7" id="KW-0675">Receptor</keyword>
<dbReference type="InterPro" id="IPR000276">
    <property type="entry name" value="GPCR_Rhodpsn"/>
</dbReference>
<feature type="transmembrane region" description="Helical" evidence="10">
    <location>
        <begin position="104"/>
        <end position="125"/>
    </location>
</feature>
<dbReference type="CDD" id="cd00637">
    <property type="entry name" value="7tm_classA_rhodopsin-like"/>
    <property type="match status" value="1"/>
</dbReference>
<feature type="transmembrane region" description="Helical" evidence="10">
    <location>
        <begin position="13"/>
        <end position="38"/>
    </location>
</feature>
<dbReference type="Proteomes" id="UP000515163">
    <property type="component" value="Unplaced"/>
</dbReference>
<dbReference type="OrthoDB" id="5959154at2759"/>
<name>A0A6P8H9R3_ACTTE</name>
<dbReference type="Pfam" id="PF00001">
    <property type="entry name" value="7tm_1"/>
    <property type="match status" value="2"/>
</dbReference>
<feature type="transmembrane region" description="Helical" evidence="10">
    <location>
        <begin position="223"/>
        <end position="243"/>
    </location>
</feature>
<gene>
    <name evidence="13" type="primary">LOC116289176</name>
</gene>
<keyword evidence="8" id="KW-0325">Glycoprotein</keyword>
<evidence type="ECO:0000259" key="11">
    <source>
        <dbReference type="PROSITE" id="PS50262"/>
    </source>
</evidence>
<dbReference type="PANTHER" id="PTHR24246:SF27">
    <property type="entry name" value="ADENOSINE RECEPTOR, ISOFORM A"/>
    <property type="match status" value="1"/>
</dbReference>
<feature type="domain" description="G-protein coupled receptors family 1 profile" evidence="11">
    <location>
        <begin position="30"/>
        <end position="280"/>
    </location>
</feature>
<dbReference type="RefSeq" id="XP_031551913.1">
    <property type="nucleotide sequence ID" value="XM_031696053.1"/>
</dbReference>
<evidence type="ECO:0000313" key="12">
    <source>
        <dbReference type="Proteomes" id="UP000515163"/>
    </source>
</evidence>
<feature type="transmembrane region" description="Helical" evidence="10">
    <location>
        <begin position="137"/>
        <end position="155"/>
    </location>
</feature>
<evidence type="ECO:0000256" key="10">
    <source>
        <dbReference type="SAM" id="Phobius"/>
    </source>
</evidence>
<evidence type="ECO:0000256" key="7">
    <source>
        <dbReference type="ARBA" id="ARBA00023170"/>
    </source>
</evidence>
<keyword evidence="4 10" id="KW-1133">Transmembrane helix</keyword>
<proteinExistence type="predicted"/>
<reference evidence="13" key="1">
    <citation type="submission" date="2025-08" db="UniProtKB">
        <authorList>
            <consortium name="RefSeq"/>
        </authorList>
    </citation>
    <scope>IDENTIFICATION</scope>
    <source>
        <tissue evidence="13">Tentacle</tissue>
    </source>
</reference>
<evidence type="ECO:0000256" key="4">
    <source>
        <dbReference type="ARBA" id="ARBA00022989"/>
    </source>
</evidence>
<feature type="transmembrane region" description="Helical" evidence="10">
    <location>
        <begin position="263"/>
        <end position="282"/>
    </location>
</feature>
<keyword evidence="12" id="KW-1185">Reference proteome</keyword>
<sequence>MNGTTSELKGVNYLIYAIIQSLVAVLSVVTNGLLLVVLYKNPNKSFRKPFSVLIIALVATDFLKGLLADSISAWINYQYAFGRSTWLVDDWNFYTVLDYALDNAATLLVILFAADRLVALVFSLYYRSSVTARKTSAAVAIVWVYSLAFSGVQFAGMEDTKYDLLDVFLHIVIPMITMFIIHTTMYCFLKKKRKVENAAYANSNQETPRWIQKNLTIERNFRFVAIFITLTLTISQLPYLSLVLLKWKCQECLESEWLEEYELFAEFTLCITSVINPMLYCWRVKQYRRSLKALVTCKNKGNDHDSSVLDSGPVINTINRMELVTIHHE</sequence>
<evidence type="ECO:0000256" key="3">
    <source>
        <dbReference type="ARBA" id="ARBA00022692"/>
    </source>
</evidence>
<evidence type="ECO:0000313" key="13">
    <source>
        <dbReference type="RefSeq" id="XP_031551913.1"/>
    </source>
</evidence>
<feature type="transmembrane region" description="Helical" evidence="10">
    <location>
        <begin position="167"/>
        <end position="189"/>
    </location>
</feature>
<dbReference type="KEGG" id="aten:116289176"/>
<dbReference type="PRINTS" id="PR00237">
    <property type="entry name" value="GPCRRHODOPSN"/>
</dbReference>
<dbReference type="GeneID" id="116289176"/>
<dbReference type="GO" id="GO:0004930">
    <property type="term" value="F:G protein-coupled receptor activity"/>
    <property type="evidence" value="ECO:0007669"/>
    <property type="project" value="UniProtKB-KW"/>
</dbReference>
<evidence type="ECO:0000256" key="6">
    <source>
        <dbReference type="ARBA" id="ARBA00023136"/>
    </source>
</evidence>
<dbReference type="FunCoup" id="A0A6P8H9R3">
    <property type="interactions" value="389"/>
</dbReference>
<dbReference type="SUPFAM" id="SSF81321">
    <property type="entry name" value="Family A G protein-coupled receptor-like"/>
    <property type="match status" value="1"/>
</dbReference>
<evidence type="ECO:0000256" key="1">
    <source>
        <dbReference type="ARBA" id="ARBA00004651"/>
    </source>
</evidence>
<dbReference type="Gene3D" id="1.20.1070.10">
    <property type="entry name" value="Rhodopsin 7-helix transmembrane proteins"/>
    <property type="match status" value="1"/>
</dbReference>
<evidence type="ECO:0000256" key="8">
    <source>
        <dbReference type="ARBA" id="ARBA00023180"/>
    </source>
</evidence>